<dbReference type="InterPro" id="IPR002156">
    <property type="entry name" value="RNaseH_domain"/>
</dbReference>
<protein>
    <submittedName>
        <fullName evidence="3">Uncharacterized protein LOC101854436</fullName>
    </submittedName>
</protein>
<name>A0ABM0K1G0_APLCA</name>
<dbReference type="Proteomes" id="UP000694888">
    <property type="component" value="Unplaced"/>
</dbReference>
<dbReference type="Pfam" id="PF00075">
    <property type="entry name" value="RNase_H"/>
    <property type="match status" value="1"/>
</dbReference>
<evidence type="ECO:0000313" key="3">
    <source>
        <dbReference type="RefSeq" id="XP_005106522.1"/>
    </source>
</evidence>
<dbReference type="GeneID" id="101854436"/>
<sequence>MKEAATTLANCCEVQDIRRGSAWVSVTDTPGLYTLVVPTLGRECREWPEGAPNAEVETLTEENSKQGDVVIFTDGSVQRCVKSGGAFSGRVNGVIQREQSGATGITTSSMCMDMKAITEALNWFKTVEYQSAILVTDSMSTLEKVKKHMMYADWQEAIQSSRLTRIVWIFSPGHAGVQGNKRADKLAGQVERLEAPCN</sequence>
<dbReference type="SUPFAM" id="SSF53098">
    <property type="entry name" value="Ribonuclease H-like"/>
    <property type="match status" value="1"/>
</dbReference>
<dbReference type="PROSITE" id="PS50879">
    <property type="entry name" value="RNASE_H_1"/>
    <property type="match status" value="1"/>
</dbReference>
<accession>A0ABM0K1G0</accession>
<reference evidence="3" key="1">
    <citation type="submission" date="2025-08" db="UniProtKB">
        <authorList>
            <consortium name="RefSeq"/>
        </authorList>
    </citation>
    <scope>IDENTIFICATION</scope>
</reference>
<gene>
    <name evidence="3" type="primary">LOC101854436</name>
</gene>
<dbReference type="InterPro" id="IPR012337">
    <property type="entry name" value="RNaseH-like_sf"/>
</dbReference>
<evidence type="ECO:0000313" key="2">
    <source>
        <dbReference type="Proteomes" id="UP000694888"/>
    </source>
</evidence>
<proteinExistence type="predicted"/>
<dbReference type="RefSeq" id="XP_005106522.1">
    <property type="nucleotide sequence ID" value="XM_005106465.1"/>
</dbReference>
<dbReference type="InterPro" id="IPR036397">
    <property type="entry name" value="RNaseH_sf"/>
</dbReference>
<dbReference type="Gene3D" id="3.30.420.10">
    <property type="entry name" value="Ribonuclease H-like superfamily/Ribonuclease H"/>
    <property type="match status" value="1"/>
</dbReference>
<evidence type="ECO:0000259" key="1">
    <source>
        <dbReference type="PROSITE" id="PS50879"/>
    </source>
</evidence>
<feature type="domain" description="RNase H type-1" evidence="1">
    <location>
        <begin position="65"/>
        <end position="192"/>
    </location>
</feature>
<keyword evidence="2" id="KW-1185">Reference proteome</keyword>
<organism evidence="2 3">
    <name type="scientific">Aplysia californica</name>
    <name type="common">California sea hare</name>
    <dbReference type="NCBI Taxonomy" id="6500"/>
    <lineage>
        <taxon>Eukaryota</taxon>
        <taxon>Metazoa</taxon>
        <taxon>Spiralia</taxon>
        <taxon>Lophotrochozoa</taxon>
        <taxon>Mollusca</taxon>
        <taxon>Gastropoda</taxon>
        <taxon>Heterobranchia</taxon>
        <taxon>Euthyneura</taxon>
        <taxon>Tectipleura</taxon>
        <taxon>Aplysiida</taxon>
        <taxon>Aplysioidea</taxon>
        <taxon>Aplysiidae</taxon>
        <taxon>Aplysia</taxon>
    </lineage>
</organism>